<feature type="domain" description="SGNH hydrolase-type esterase" evidence="4">
    <location>
        <begin position="51"/>
        <end position="259"/>
    </location>
</feature>
<keyword evidence="3" id="KW-0732">Signal</keyword>
<gene>
    <name evidence="5" type="ORF">HNR46_001932</name>
</gene>
<evidence type="ECO:0000256" key="1">
    <source>
        <dbReference type="ARBA" id="ARBA00008668"/>
    </source>
</evidence>
<dbReference type="Proteomes" id="UP000557717">
    <property type="component" value="Unassembled WGS sequence"/>
</dbReference>
<organism evidence="5 6">
    <name type="scientific">Haloferula luteola</name>
    <dbReference type="NCBI Taxonomy" id="595692"/>
    <lineage>
        <taxon>Bacteria</taxon>
        <taxon>Pseudomonadati</taxon>
        <taxon>Verrucomicrobiota</taxon>
        <taxon>Verrucomicrobiia</taxon>
        <taxon>Verrucomicrobiales</taxon>
        <taxon>Verrucomicrobiaceae</taxon>
        <taxon>Haloferula</taxon>
    </lineage>
</organism>
<dbReference type="AlphaFoldDB" id="A0A840V2J7"/>
<evidence type="ECO:0000256" key="3">
    <source>
        <dbReference type="SAM" id="SignalP"/>
    </source>
</evidence>
<evidence type="ECO:0000259" key="4">
    <source>
        <dbReference type="Pfam" id="PF13472"/>
    </source>
</evidence>
<evidence type="ECO:0000256" key="2">
    <source>
        <dbReference type="ARBA" id="ARBA00022801"/>
    </source>
</evidence>
<keyword evidence="6" id="KW-1185">Reference proteome</keyword>
<comment type="similarity">
    <text evidence="1">Belongs to the 'GDSL' lipolytic enzyme family.</text>
</comment>
<dbReference type="CDD" id="cd01821">
    <property type="entry name" value="Rhamnogalacturan_acetylesterase_like"/>
    <property type="match status" value="1"/>
</dbReference>
<dbReference type="InterPro" id="IPR037459">
    <property type="entry name" value="RhgT-like"/>
</dbReference>
<name>A0A840V2J7_9BACT</name>
<accession>A0A840V2J7</accession>
<proteinExistence type="inferred from homology"/>
<feature type="signal peptide" evidence="3">
    <location>
        <begin position="1"/>
        <end position="23"/>
    </location>
</feature>
<dbReference type="InterPro" id="IPR036514">
    <property type="entry name" value="SGNH_hydro_sf"/>
</dbReference>
<keyword evidence="2" id="KW-0378">Hydrolase</keyword>
<dbReference type="PANTHER" id="PTHR43695:SF1">
    <property type="entry name" value="RHAMNOGALACTURONAN ACETYLESTERASE"/>
    <property type="match status" value="1"/>
</dbReference>
<protein>
    <submittedName>
        <fullName evidence="5">Lysophospholipase L1-like esterase</fullName>
    </submittedName>
</protein>
<dbReference type="Gene3D" id="3.40.50.1110">
    <property type="entry name" value="SGNH hydrolase"/>
    <property type="match status" value="1"/>
</dbReference>
<dbReference type="RefSeq" id="WP_221285095.1">
    <property type="nucleotide sequence ID" value="NZ_JACHFD010000008.1"/>
</dbReference>
<comment type="caution">
    <text evidence="5">The sequence shown here is derived from an EMBL/GenBank/DDBJ whole genome shotgun (WGS) entry which is preliminary data.</text>
</comment>
<dbReference type="GO" id="GO:0016788">
    <property type="term" value="F:hydrolase activity, acting on ester bonds"/>
    <property type="evidence" value="ECO:0007669"/>
    <property type="project" value="UniProtKB-ARBA"/>
</dbReference>
<dbReference type="EMBL" id="JACHFD010000008">
    <property type="protein sequence ID" value="MBB5351693.1"/>
    <property type="molecule type" value="Genomic_DNA"/>
</dbReference>
<dbReference type="PANTHER" id="PTHR43695">
    <property type="entry name" value="PUTATIVE (AFU_ORTHOLOGUE AFUA_2G17250)-RELATED"/>
    <property type="match status" value="1"/>
</dbReference>
<reference evidence="5 6" key="1">
    <citation type="submission" date="2020-08" db="EMBL/GenBank/DDBJ databases">
        <title>Genomic Encyclopedia of Type Strains, Phase IV (KMG-IV): sequencing the most valuable type-strain genomes for metagenomic binning, comparative biology and taxonomic classification.</title>
        <authorList>
            <person name="Goeker M."/>
        </authorList>
    </citation>
    <scope>NUCLEOTIDE SEQUENCE [LARGE SCALE GENOMIC DNA]</scope>
    <source>
        <strain evidence="5 6">YC6886</strain>
    </source>
</reference>
<evidence type="ECO:0000313" key="6">
    <source>
        <dbReference type="Proteomes" id="UP000557717"/>
    </source>
</evidence>
<dbReference type="Pfam" id="PF13472">
    <property type="entry name" value="Lipase_GDSL_2"/>
    <property type="match status" value="1"/>
</dbReference>
<feature type="chain" id="PRO_5032640702" evidence="3">
    <location>
        <begin position="24"/>
        <end position="293"/>
    </location>
</feature>
<evidence type="ECO:0000313" key="5">
    <source>
        <dbReference type="EMBL" id="MBB5351693.1"/>
    </source>
</evidence>
<dbReference type="SUPFAM" id="SSF52266">
    <property type="entry name" value="SGNH hydrolase"/>
    <property type="match status" value="1"/>
</dbReference>
<dbReference type="InterPro" id="IPR013830">
    <property type="entry name" value="SGNH_hydro"/>
</dbReference>
<sequence>MKRWFQAMGYRVLAMLVGGGLCAAQGLDDQPVEKDGGKENKASPSLPTLWVIGDSTVKVGTPGQRGWGEELGPLFDPKKINVVNRAIGGRSSRTFYTEGRWHEVAEQLREGDVVIMQFGHNDASPINEDPPVNASTRARGTLRSNGEETVDIVNILTGKPETVHSYGWYLRQFAEGARAKGARAIICSPIPRKSWNVDGKVNRTREGWSLWAQQAAEASGADFIDLNEIIARIYEEMGKAAVEPMFADRGTHTSPEGAALNARAVISGVKALTPNPLAFALSTKGEDVAAFER</sequence>